<evidence type="ECO:0000313" key="2">
    <source>
        <dbReference type="EMBL" id="OAH53064.1"/>
    </source>
</evidence>
<gene>
    <name evidence="2" type="ORF">AWH48_11945</name>
</gene>
<name>A0A177KIW6_9BACI</name>
<organism evidence="2 3">
    <name type="scientific">Domibacillus aminovorans</name>
    <dbReference type="NCBI Taxonomy" id="29332"/>
    <lineage>
        <taxon>Bacteria</taxon>
        <taxon>Bacillati</taxon>
        <taxon>Bacillota</taxon>
        <taxon>Bacilli</taxon>
        <taxon>Bacillales</taxon>
        <taxon>Bacillaceae</taxon>
        <taxon>Domibacillus</taxon>
    </lineage>
</organism>
<feature type="region of interest" description="Disordered" evidence="1">
    <location>
        <begin position="1"/>
        <end position="29"/>
    </location>
</feature>
<feature type="compositionally biased region" description="Polar residues" evidence="1">
    <location>
        <begin position="1"/>
        <end position="12"/>
    </location>
</feature>
<accession>A0A177KIW6</accession>
<evidence type="ECO:0000313" key="3">
    <source>
        <dbReference type="Proteomes" id="UP000077271"/>
    </source>
</evidence>
<feature type="region of interest" description="Disordered" evidence="1">
    <location>
        <begin position="82"/>
        <end position="103"/>
    </location>
</feature>
<dbReference type="RefSeq" id="WP_063975462.1">
    <property type="nucleotide sequence ID" value="NZ_LQWZ01000036.1"/>
</dbReference>
<protein>
    <submittedName>
        <fullName evidence="2">Uncharacterized protein</fullName>
    </submittedName>
</protein>
<proteinExistence type="predicted"/>
<sequence length="103" mass="11233">MTGINLSSSFDLNSPLPLDSRNTAENITERNAIPSDVRYEGMTTYVKTDAVNGPQSYVLKNGITNAHWVRIIDETDAELTEDIDGGTFTDDTTEADEVDGGTF</sequence>
<feature type="compositionally biased region" description="Acidic residues" evidence="1">
    <location>
        <begin position="91"/>
        <end position="103"/>
    </location>
</feature>
<evidence type="ECO:0000256" key="1">
    <source>
        <dbReference type="SAM" id="MobiDB-lite"/>
    </source>
</evidence>
<dbReference type="EMBL" id="LQWZ01000036">
    <property type="protein sequence ID" value="OAH53064.1"/>
    <property type="molecule type" value="Genomic_DNA"/>
</dbReference>
<dbReference type="Proteomes" id="UP000077271">
    <property type="component" value="Unassembled WGS sequence"/>
</dbReference>
<dbReference type="AlphaFoldDB" id="A0A177KIW6"/>
<comment type="caution">
    <text evidence="2">The sequence shown here is derived from an EMBL/GenBank/DDBJ whole genome shotgun (WGS) entry which is preliminary data.</text>
</comment>
<reference evidence="2 3" key="1">
    <citation type="submission" date="2016-01" db="EMBL/GenBank/DDBJ databases">
        <title>Investigation of taxonomic status of Bacillus aminovorans.</title>
        <authorList>
            <person name="Verma A."/>
            <person name="Pal Y."/>
            <person name="Krishnamurthi S."/>
        </authorList>
    </citation>
    <scope>NUCLEOTIDE SEQUENCE [LARGE SCALE GENOMIC DNA]</scope>
    <source>
        <strain evidence="2 3">DSM 4337</strain>
    </source>
</reference>